<reference evidence="1 2" key="1">
    <citation type="submission" date="2016-10" db="EMBL/GenBank/DDBJ databases">
        <title>Systematic genetic and metabolomic analysis of Xenorhabdus and Photorhabdus spp., highlights the requirements for a dual symbiotic and pathogenic life style.</title>
        <authorList>
            <person name="Tobias N.J."/>
            <person name="Wolff H."/>
            <person name="Djahanschiri B."/>
            <person name="Pidot S.J."/>
            <person name="Stinear T.P."/>
            <person name="Ebersberger I."/>
            <person name="Bode H.B."/>
        </authorList>
    </citation>
    <scope>NUCLEOTIDE SEQUENCE [LARGE SCALE GENOMIC DNA]</scope>
    <source>
        <strain evidence="1 2">DSM 22392</strain>
    </source>
</reference>
<name>A0A1Y2SBT4_9GAMM</name>
<keyword evidence="2" id="KW-1185">Reference proteome</keyword>
<protein>
    <recommendedName>
        <fullName evidence="3">Lipoprotein</fullName>
    </recommendedName>
</protein>
<accession>A0A1Y2SBT4</accession>
<dbReference type="AlphaFoldDB" id="A0A1Y2SBT4"/>
<proteinExistence type="predicted"/>
<dbReference type="Proteomes" id="UP000194350">
    <property type="component" value="Unassembled WGS sequence"/>
</dbReference>
<dbReference type="EMBL" id="MUBJ01000010">
    <property type="protein sequence ID" value="OTA16080.1"/>
    <property type="molecule type" value="Genomic_DNA"/>
</dbReference>
<comment type="caution">
    <text evidence="1">The sequence shown here is derived from an EMBL/GenBank/DDBJ whole genome shotgun (WGS) entry which is preliminary data.</text>
</comment>
<evidence type="ECO:0008006" key="3">
    <source>
        <dbReference type="Google" id="ProtNLM"/>
    </source>
</evidence>
<organism evidence="1 2">
    <name type="scientific">Xenorhabdus vietnamensis</name>
    <dbReference type="NCBI Taxonomy" id="351656"/>
    <lineage>
        <taxon>Bacteria</taxon>
        <taxon>Pseudomonadati</taxon>
        <taxon>Pseudomonadota</taxon>
        <taxon>Gammaproteobacteria</taxon>
        <taxon>Enterobacterales</taxon>
        <taxon>Morganellaceae</taxon>
        <taxon>Xenorhabdus</taxon>
    </lineage>
</organism>
<dbReference type="OrthoDB" id="6506626at2"/>
<sequence length="131" mass="14871">MRSLKQSGYIRISNMKKLTSSIIICISLAGCTTQWVPATSNPVPFNEAKAVCKQSALQQFPVKNEVGQRSTMKMVQQPCINKDQCGKNGYYSQNVPMTESYVMDVNEDSRRESYHDCMHQKGWKQITKSLL</sequence>
<dbReference type="PROSITE" id="PS51257">
    <property type="entry name" value="PROKAR_LIPOPROTEIN"/>
    <property type="match status" value="1"/>
</dbReference>
<gene>
    <name evidence="1" type="ORF">Xvie_02120</name>
</gene>
<dbReference type="RefSeq" id="WP_139838846.1">
    <property type="nucleotide sequence ID" value="NZ_CAWNGD010000002.1"/>
</dbReference>
<evidence type="ECO:0000313" key="1">
    <source>
        <dbReference type="EMBL" id="OTA16080.1"/>
    </source>
</evidence>
<evidence type="ECO:0000313" key="2">
    <source>
        <dbReference type="Proteomes" id="UP000194350"/>
    </source>
</evidence>